<name>A0A3S5DDC5_SALET</name>
<dbReference type="InterPro" id="IPR004184">
    <property type="entry name" value="PFL_dom"/>
</dbReference>
<reference evidence="3 4" key="1">
    <citation type="submission" date="2018-12" db="EMBL/GenBank/DDBJ databases">
        <authorList>
            <consortium name="Pathogen Informatics"/>
        </authorList>
    </citation>
    <scope>NUCLEOTIDE SEQUENCE [LARGE SCALE GENOMIC DNA]</scope>
    <source>
        <strain evidence="3 4">NCTC8271</strain>
    </source>
</reference>
<dbReference type="PANTHER" id="PTHR43641">
    <property type="entry name" value="FORMATE ACETYLTRANSFERASE 3-RELATED"/>
    <property type="match status" value="1"/>
</dbReference>
<feature type="compositionally biased region" description="Basic and acidic residues" evidence="1">
    <location>
        <begin position="455"/>
        <end position="464"/>
    </location>
</feature>
<accession>A0A3S5DDC5</accession>
<dbReference type="Gene3D" id="3.20.70.20">
    <property type="match status" value="1"/>
</dbReference>
<evidence type="ECO:0000259" key="2">
    <source>
        <dbReference type="PROSITE" id="PS51554"/>
    </source>
</evidence>
<dbReference type="PROSITE" id="PS51554">
    <property type="entry name" value="PFL"/>
    <property type="match status" value="1"/>
</dbReference>
<gene>
    <name evidence="3" type="primary">ybiW_3</name>
    <name evidence="3" type="ORF">NCTC8271_03882</name>
</gene>
<keyword evidence="3" id="KW-0456">Lyase</keyword>
<dbReference type="Proteomes" id="UP000273655">
    <property type="component" value="Chromosome 1"/>
</dbReference>
<dbReference type="PANTHER" id="PTHR43641:SF2">
    <property type="entry name" value="DEHYDRATASE YBIW-RELATED"/>
    <property type="match status" value="1"/>
</dbReference>
<dbReference type="EC" id="4.1.1.83" evidence="3"/>
<dbReference type="GO" id="GO:0005829">
    <property type="term" value="C:cytosol"/>
    <property type="evidence" value="ECO:0007669"/>
    <property type="project" value="TreeGrafter"/>
</dbReference>
<dbReference type="InterPro" id="IPR051215">
    <property type="entry name" value="GRE"/>
</dbReference>
<dbReference type="SUPFAM" id="SSF51998">
    <property type="entry name" value="PFL-like glycyl radical enzymes"/>
    <property type="match status" value="1"/>
</dbReference>
<dbReference type="Pfam" id="PF02901">
    <property type="entry name" value="PFL-like"/>
    <property type="match status" value="1"/>
</dbReference>
<keyword evidence="3" id="KW-0808">Transferase</keyword>
<feature type="region of interest" description="Disordered" evidence="1">
    <location>
        <begin position="442"/>
        <end position="473"/>
    </location>
</feature>
<dbReference type="EMBL" id="LR134148">
    <property type="protein sequence ID" value="VEA40414.1"/>
    <property type="molecule type" value="Genomic_DNA"/>
</dbReference>
<dbReference type="EC" id="2.3.1.54" evidence="3"/>
<proteinExistence type="predicted"/>
<dbReference type="AlphaFoldDB" id="A0A3S5DDC5"/>
<evidence type="ECO:0000256" key="1">
    <source>
        <dbReference type="SAM" id="MobiDB-lite"/>
    </source>
</evidence>
<dbReference type="GO" id="GO:0008861">
    <property type="term" value="F:formate C-acetyltransferase activity"/>
    <property type="evidence" value="ECO:0007669"/>
    <property type="project" value="UniProtKB-EC"/>
</dbReference>
<keyword evidence="3" id="KW-0012">Acyltransferase</keyword>
<evidence type="ECO:0000313" key="4">
    <source>
        <dbReference type="Proteomes" id="UP000273655"/>
    </source>
</evidence>
<evidence type="ECO:0000313" key="3">
    <source>
        <dbReference type="EMBL" id="VEA40414.1"/>
    </source>
</evidence>
<sequence>MSLTVTRCHLVVWTSIFIPIIVAMSKLNQTLDREHAIELLHSCWLKLLEVNKIRSGSHSKASAGSPLYQNVTIGGQNLINGQPVDAVNPLSYAILESCGRLRSTQPNLSVRYHAGMSNDFLDACVQVIRCGFGMPAFNNDEIVIPEFIKLGIEPQDAYDYAAIGCIETAVGGKWGYRCTGMSFINFARVMLAALEGGRDATSGKVFLPQEKALSAGNFNNFDEVMAAWDTQIRYYTRKSIEIEYVVDTMLEENVHDILCSALVDDCIERAKSIKQGGAKYDWVSGLQVGIANLGNSLAAVKKLVFEQGVIGQQQLAAALADDFDGLTHEQLRQRLINGAPKYGNDDDSVDTLLARAYQTYIDELKQYHNPRYGRGPVGGKLLRRYVLYLSKRAIWRRDYGYPGWSQSAYTAGGRRKPCIRYGSSRPDGGDWFRRQITYRFHSRRRAAQPETEPNDAGKRIRQTETDGSATDVL</sequence>
<feature type="domain" description="PFL" evidence="2">
    <location>
        <begin position="1"/>
        <end position="415"/>
    </location>
</feature>
<dbReference type="GO" id="GO:0043722">
    <property type="term" value="F:4-hydroxyphenylacetate decarboxylase activity"/>
    <property type="evidence" value="ECO:0007669"/>
    <property type="project" value="UniProtKB-EC"/>
</dbReference>
<protein>
    <submittedName>
        <fullName evidence="3">Formate acetyltransferase 3</fullName>
        <ecNumber evidence="3">2.3.1.54</ecNumber>
        <ecNumber evidence="3">4.1.1.83</ecNumber>
    </submittedName>
</protein>
<organism evidence="3 4">
    <name type="scientific">Salmonella enterica I</name>
    <dbReference type="NCBI Taxonomy" id="59201"/>
    <lineage>
        <taxon>Bacteria</taxon>
        <taxon>Pseudomonadati</taxon>
        <taxon>Pseudomonadota</taxon>
        <taxon>Gammaproteobacteria</taxon>
        <taxon>Enterobacterales</taxon>
        <taxon>Enterobacteriaceae</taxon>
        <taxon>Salmonella</taxon>
    </lineage>
</organism>